<dbReference type="CDD" id="cd11614">
    <property type="entry name" value="SAF_CpaB_FlgA_like"/>
    <property type="match status" value="1"/>
</dbReference>
<dbReference type="EMBL" id="LPZR01000074">
    <property type="protein sequence ID" value="KYO54980.1"/>
    <property type="molecule type" value="Genomic_DNA"/>
</dbReference>
<evidence type="ECO:0000259" key="4">
    <source>
        <dbReference type="SMART" id="SM00858"/>
    </source>
</evidence>
<evidence type="ECO:0000313" key="8">
    <source>
        <dbReference type="Proteomes" id="UP000257706"/>
    </source>
</evidence>
<comment type="caution">
    <text evidence="6">The sequence shown here is derived from an EMBL/GenBank/DDBJ whole genome shotgun (WGS) entry which is preliminary data.</text>
</comment>
<gene>
    <name evidence="5" type="primary">flgA</name>
    <name evidence="6" type="ORF">AUP44_24370</name>
    <name evidence="5" type="ORF">DCK97_17950</name>
</gene>
<dbReference type="NCBIfam" id="TIGR03170">
    <property type="entry name" value="flgA_cterm"/>
    <property type="match status" value="1"/>
</dbReference>
<evidence type="ECO:0000313" key="7">
    <source>
        <dbReference type="Proteomes" id="UP000075787"/>
    </source>
</evidence>
<dbReference type="Gene3D" id="2.30.30.760">
    <property type="match status" value="1"/>
</dbReference>
<dbReference type="SMART" id="SM00858">
    <property type="entry name" value="SAF"/>
    <property type="match status" value="1"/>
</dbReference>
<dbReference type="Pfam" id="PF13144">
    <property type="entry name" value="ChapFlgA"/>
    <property type="match status" value="1"/>
</dbReference>
<accession>A0A161Q6A0</accession>
<reference evidence="5 8" key="2">
    <citation type="journal article" date="2018" name="Nat. Biotechnol.">
        <title>A standardized bacterial taxonomy based on genome phylogeny substantially revises the tree of life.</title>
        <authorList>
            <person name="Parks D.H."/>
            <person name="Chuvochina M."/>
            <person name="Waite D.W."/>
            <person name="Rinke C."/>
            <person name="Skarshewski A."/>
            <person name="Chaumeil P.A."/>
            <person name="Hugenholtz P."/>
        </authorList>
    </citation>
    <scope>NUCLEOTIDE SEQUENCE [LARGE SCALE GENOMIC DNA]</scope>
    <source>
        <strain evidence="5">UBA8739</strain>
    </source>
</reference>
<keyword evidence="2" id="KW-0732">Signal</keyword>
<dbReference type="OrthoDB" id="7727421at2"/>
<name>A0A161Q6A0_9PROT</name>
<dbReference type="PANTHER" id="PTHR36307">
    <property type="entry name" value="FLAGELLA BASAL BODY P-RING FORMATION PROTEIN FLGA"/>
    <property type="match status" value="1"/>
</dbReference>
<dbReference type="InterPro" id="IPR013974">
    <property type="entry name" value="SAF"/>
</dbReference>
<dbReference type="Gene3D" id="3.90.1210.10">
    <property type="entry name" value="Antifreeze-like/N-acetylneuraminic acid synthase C-terminal domain"/>
    <property type="match status" value="1"/>
</dbReference>
<evidence type="ECO:0000313" key="5">
    <source>
        <dbReference type="EMBL" id="HAE49304.1"/>
    </source>
</evidence>
<evidence type="ECO:0000256" key="3">
    <source>
        <dbReference type="ARBA" id="ARBA00022764"/>
    </source>
</evidence>
<dbReference type="InterPro" id="IPR039246">
    <property type="entry name" value="Flagellar_FlgA"/>
</dbReference>
<evidence type="ECO:0000256" key="2">
    <source>
        <dbReference type="ARBA" id="ARBA00022729"/>
    </source>
</evidence>
<feature type="domain" description="SAF" evidence="4">
    <location>
        <begin position="197"/>
        <end position="259"/>
    </location>
</feature>
<keyword evidence="5" id="KW-0966">Cell projection</keyword>
<keyword evidence="5" id="KW-0282">Flagellum</keyword>
<dbReference type="AlphaFoldDB" id="A0A161Q6A0"/>
<protein>
    <submittedName>
        <fullName evidence="5">Flagella basal body P-ring formation protein FlgA</fullName>
    </submittedName>
</protein>
<comment type="subcellular location">
    <subcellularLocation>
        <location evidence="1">Periplasm</location>
    </subcellularLocation>
</comment>
<dbReference type="GO" id="GO:0044780">
    <property type="term" value="P:bacterial-type flagellum assembly"/>
    <property type="evidence" value="ECO:0007669"/>
    <property type="project" value="InterPro"/>
</dbReference>
<keyword evidence="5" id="KW-0969">Cilium</keyword>
<dbReference type="PANTHER" id="PTHR36307:SF1">
    <property type="entry name" value="FLAGELLA BASAL BODY P-RING FORMATION PROTEIN FLGA"/>
    <property type="match status" value="1"/>
</dbReference>
<dbReference type="GO" id="GO:0042597">
    <property type="term" value="C:periplasmic space"/>
    <property type="evidence" value="ECO:0007669"/>
    <property type="project" value="UniProtKB-SubCell"/>
</dbReference>
<dbReference type="RefSeq" id="WP_062762564.1">
    <property type="nucleotide sequence ID" value="NZ_CP121045.1"/>
</dbReference>
<reference evidence="6 7" key="1">
    <citation type="submission" date="2015-12" db="EMBL/GenBank/DDBJ databases">
        <title>Genome sequence of Tistrella mobilis MCCC 1A02139.</title>
        <authorList>
            <person name="Lu L."/>
            <person name="Lai Q."/>
            <person name="Shao Z."/>
            <person name="Qian P."/>
        </authorList>
    </citation>
    <scope>NUCLEOTIDE SEQUENCE [LARGE SCALE GENOMIC DNA]</scope>
    <source>
        <strain evidence="6 7">MCCC 1A02139</strain>
    </source>
</reference>
<evidence type="ECO:0000256" key="1">
    <source>
        <dbReference type="ARBA" id="ARBA00004418"/>
    </source>
</evidence>
<sequence length="330" mass="35242">MTRPTARLTRHLRAAGLGLLLAGVAVVPAMAGVVLRAASDVGSAQVRLSDLFDGLAPETGSLIAFPAPAPGESMTINARQLDGMARRAEIAWQPSTGTEEVTITRRGQRIPREQIDALITDALDRAPGAGMADEYRLDYTGRAPEVIVAEGLEVMPRLADFIYDPRSERFSARIEVDQGEGLAPLVVVAAGRATAVVSVPVLRERLARGAIIGPGDIDLIEVERRRLTNQQVTDPNQLIGQALRRPGYPGRPLMARDVGTPQLIRKGEMVTMIFRRGGLVLTAQGQALDDGGEGETVRVLNPRSRNTVYGRVAPDGTLEVGDAGPSLARN</sequence>
<dbReference type="Proteomes" id="UP000257706">
    <property type="component" value="Unassembled WGS sequence"/>
</dbReference>
<evidence type="ECO:0000313" key="6">
    <source>
        <dbReference type="EMBL" id="KYO54980.1"/>
    </source>
</evidence>
<organism evidence="6 7">
    <name type="scientific">Tistrella mobilis</name>
    <dbReference type="NCBI Taxonomy" id="171437"/>
    <lineage>
        <taxon>Bacteria</taxon>
        <taxon>Pseudomonadati</taxon>
        <taxon>Pseudomonadota</taxon>
        <taxon>Alphaproteobacteria</taxon>
        <taxon>Geminicoccales</taxon>
        <taxon>Geminicoccaceae</taxon>
        <taxon>Tistrella</taxon>
    </lineage>
</organism>
<proteinExistence type="predicted"/>
<dbReference type="Proteomes" id="UP000075787">
    <property type="component" value="Unassembled WGS sequence"/>
</dbReference>
<keyword evidence="3" id="KW-0574">Periplasm</keyword>
<dbReference type="InterPro" id="IPR017585">
    <property type="entry name" value="SAF_FlgA"/>
</dbReference>
<dbReference type="GeneID" id="97242474"/>
<dbReference type="EMBL" id="DMAI01000294">
    <property type="protein sequence ID" value="HAE49304.1"/>
    <property type="molecule type" value="Genomic_DNA"/>
</dbReference>